<dbReference type="Proteomes" id="UP001295423">
    <property type="component" value="Unassembled WGS sequence"/>
</dbReference>
<comment type="caution">
    <text evidence="2">The sequence shown here is derived from an EMBL/GenBank/DDBJ whole genome shotgun (WGS) entry which is preliminary data.</text>
</comment>
<keyword evidence="3" id="KW-1185">Reference proteome</keyword>
<evidence type="ECO:0000313" key="3">
    <source>
        <dbReference type="Proteomes" id="UP001295423"/>
    </source>
</evidence>
<name>A0AAD2JKK8_9STRA</name>
<dbReference type="InterPro" id="IPR006917">
    <property type="entry name" value="SOUL_heme-bd"/>
</dbReference>
<dbReference type="InterPro" id="IPR011256">
    <property type="entry name" value="Reg_factor_effector_dom_sf"/>
</dbReference>
<proteinExistence type="inferred from homology"/>
<accession>A0AAD2JKK8</accession>
<evidence type="ECO:0008006" key="4">
    <source>
        <dbReference type="Google" id="ProtNLM"/>
    </source>
</evidence>
<dbReference type="AlphaFoldDB" id="A0AAD2JKK8"/>
<dbReference type="Pfam" id="PF04832">
    <property type="entry name" value="SOUL"/>
    <property type="match status" value="2"/>
</dbReference>
<comment type="similarity">
    <text evidence="1">Belongs to the HEBP family.</text>
</comment>
<dbReference type="PANTHER" id="PTHR11220">
    <property type="entry name" value="HEME-BINDING PROTEIN-RELATED"/>
    <property type="match status" value="1"/>
</dbReference>
<reference evidence="2" key="1">
    <citation type="submission" date="2023-08" db="EMBL/GenBank/DDBJ databases">
        <authorList>
            <person name="Audoor S."/>
            <person name="Bilcke G."/>
        </authorList>
    </citation>
    <scope>NUCLEOTIDE SEQUENCE</scope>
</reference>
<evidence type="ECO:0000313" key="2">
    <source>
        <dbReference type="EMBL" id="CAJ1959391.1"/>
    </source>
</evidence>
<sequence length="227" mass="25780">MGSVFGKQTVAEPFFEVLLDRNQAQTQYELRHYPERRYAATCVYDGDADDTSPPFRALANYIGVFGKPQNESRESISATTPIVYQGSTTKGESIAMTAPVVTEEVEDGKRVMKFMLPAEYDELSKVPKPINPAVKIEEIPPQVGVVHKYKGSLKAEHNKEMAIDLADQLMADGVEGISEEFVLDNFQFWGYNPPMTIPYLRRNEVWLQLTEEQVEYLTQKYNNRSLN</sequence>
<evidence type="ECO:0000256" key="1">
    <source>
        <dbReference type="ARBA" id="ARBA00009817"/>
    </source>
</evidence>
<protein>
    <recommendedName>
        <fullName evidence="4">SOUL heme-binding protein</fullName>
    </recommendedName>
</protein>
<gene>
    <name evidence="2" type="ORF">CYCCA115_LOCUS17813</name>
</gene>
<dbReference type="PANTHER" id="PTHR11220:SF58">
    <property type="entry name" value="SOUL HEME-BINDING FAMILY PROTEIN"/>
    <property type="match status" value="1"/>
</dbReference>
<dbReference type="Gene3D" id="3.20.80.10">
    <property type="entry name" value="Regulatory factor, effector binding domain"/>
    <property type="match status" value="2"/>
</dbReference>
<dbReference type="EMBL" id="CAKOGP040001992">
    <property type="protein sequence ID" value="CAJ1959391.1"/>
    <property type="molecule type" value="Genomic_DNA"/>
</dbReference>
<dbReference type="SUPFAM" id="SSF55136">
    <property type="entry name" value="Probable bacterial effector-binding domain"/>
    <property type="match status" value="1"/>
</dbReference>
<organism evidence="2 3">
    <name type="scientific">Cylindrotheca closterium</name>
    <dbReference type="NCBI Taxonomy" id="2856"/>
    <lineage>
        <taxon>Eukaryota</taxon>
        <taxon>Sar</taxon>
        <taxon>Stramenopiles</taxon>
        <taxon>Ochrophyta</taxon>
        <taxon>Bacillariophyta</taxon>
        <taxon>Bacillariophyceae</taxon>
        <taxon>Bacillariophycidae</taxon>
        <taxon>Bacillariales</taxon>
        <taxon>Bacillariaceae</taxon>
        <taxon>Cylindrotheca</taxon>
    </lineage>
</organism>